<proteinExistence type="predicted"/>
<evidence type="ECO:0000313" key="3">
    <source>
        <dbReference type="Proteomes" id="UP000789570"/>
    </source>
</evidence>
<name>A0A9N9F4W4_9GLOM</name>
<feature type="compositionally biased region" description="Polar residues" evidence="1">
    <location>
        <begin position="49"/>
        <end position="58"/>
    </location>
</feature>
<dbReference type="AlphaFoldDB" id="A0A9N9F4W4"/>
<gene>
    <name evidence="2" type="ORF">FCALED_LOCUS4144</name>
</gene>
<protein>
    <submittedName>
        <fullName evidence="2">4170_t:CDS:1</fullName>
    </submittedName>
</protein>
<evidence type="ECO:0000313" key="2">
    <source>
        <dbReference type="EMBL" id="CAG8509986.1"/>
    </source>
</evidence>
<reference evidence="2" key="1">
    <citation type="submission" date="2021-06" db="EMBL/GenBank/DDBJ databases">
        <authorList>
            <person name="Kallberg Y."/>
            <person name="Tangrot J."/>
            <person name="Rosling A."/>
        </authorList>
    </citation>
    <scope>NUCLEOTIDE SEQUENCE</scope>
    <source>
        <strain evidence="2">UK204</strain>
    </source>
</reference>
<dbReference type="EMBL" id="CAJVPQ010000785">
    <property type="protein sequence ID" value="CAG8509986.1"/>
    <property type="molecule type" value="Genomic_DNA"/>
</dbReference>
<feature type="region of interest" description="Disordered" evidence="1">
    <location>
        <begin position="33"/>
        <end position="64"/>
    </location>
</feature>
<keyword evidence="3" id="KW-1185">Reference proteome</keyword>
<dbReference type="Proteomes" id="UP000789570">
    <property type="component" value="Unassembled WGS sequence"/>
</dbReference>
<accession>A0A9N9F4W4</accession>
<sequence length="76" mass="8566">MRRISLNIKEGAKVSVLSSIVGENIAQPLWKNYGKPNNFQQYDEERTSGSETDISSNTDDSEDEEVIIIHNVNNVQ</sequence>
<comment type="caution">
    <text evidence="2">The sequence shown here is derived from an EMBL/GenBank/DDBJ whole genome shotgun (WGS) entry which is preliminary data.</text>
</comment>
<evidence type="ECO:0000256" key="1">
    <source>
        <dbReference type="SAM" id="MobiDB-lite"/>
    </source>
</evidence>
<organism evidence="2 3">
    <name type="scientific">Funneliformis caledonium</name>
    <dbReference type="NCBI Taxonomy" id="1117310"/>
    <lineage>
        <taxon>Eukaryota</taxon>
        <taxon>Fungi</taxon>
        <taxon>Fungi incertae sedis</taxon>
        <taxon>Mucoromycota</taxon>
        <taxon>Glomeromycotina</taxon>
        <taxon>Glomeromycetes</taxon>
        <taxon>Glomerales</taxon>
        <taxon>Glomeraceae</taxon>
        <taxon>Funneliformis</taxon>
    </lineage>
</organism>